<dbReference type="Proteomes" id="UP000029590">
    <property type="component" value="Unassembled WGS sequence"/>
</dbReference>
<sequence length="75" mass="8266">MKMSRTDLIQLLDDTKRALLADDSFEGRINYTCMAPEVELGDDEFEVSAAARLGNSEGQGSVRLIQSILDHALSH</sequence>
<comment type="caution">
    <text evidence="1">The sequence shown here is derived from an EMBL/GenBank/DDBJ whole genome shotgun (WGS) entry which is preliminary data.</text>
</comment>
<dbReference type="EMBL" id="JPGG01000012">
    <property type="protein sequence ID" value="KGC20255.1"/>
    <property type="molecule type" value="Genomic_DNA"/>
</dbReference>
<evidence type="ECO:0000313" key="1">
    <source>
        <dbReference type="EMBL" id="KGC20255.1"/>
    </source>
</evidence>
<protein>
    <submittedName>
        <fullName evidence="1">Uncharacterized protein</fullName>
    </submittedName>
</protein>
<gene>
    <name evidence="1" type="ORF">DM48_7860</name>
</gene>
<name>A0AAW3F9Q0_BURGA</name>
<organism evidence="1 2">
    <name type="scientific">Burkholderia gladioli</name>
    <name type="common">Pseudomonas marginata</name>
    <name type="synonym">Phytomonas marginata</name>
    <dbReference type="NCBI Taxonomy" id="28095"/>
    <lineage>
        <taxon>Bacteria</taxon>
        <taxon>Pseudomonadati</taxon>
        <taxon>Pseudomonadota</taxon>
        <taxon>Betaproteobacteria</taxon>
        <taxon>Burkholderiales</taxon>
        <taxon>Burkholderiaceae</taxon>
        <taxon>Burkholderia</taxon>
    </lineage>
</organism>
<reference evidence="1 2" key="1">
    <citation type="submission" date="2014-04" db="EMBL/GenBank/DDBJ databases">
        <authorList>
            <person name="Bishop-Lilly K.A."/>
            <person name="Broomall S.M."/>
            <person name="Chain P.S."/>
            <person name="Chertkov O."/>
            <person name="Coyne S.R."/>
            <person name="Daligault H.E."/>
            <person name="Davenport K.W."/>
            <person name="Erkkila T."/>
            <person name="Frey K.G."/>
            <person name="Gibbons H.S."/>
            <person name="Gu W."/>
            <person name="Jaissle J."/>
            <person name="Johnson S.L."/>
            <person name="Koroleva G.I."/>
            <person name="Ladner J.T."/>
            <person name="Lo C.-C."/>
            <person name="Minogue T.D."/>
            <person name="Munk C."/>
            <person name="Palacios G.F."/>
            <person name="Redden C.L."/>
            <person name="Rosenzweig C.N."/>
            <person name="Scholz M.B."/>
            <person name="Teshima H."/>
            <person name="Xu Y."/>
        </authorList>
    </citation>
    <scope>NUCLEOTIDE SEQUENCE [LARGE SCALE GENOMIC DNA]</scope>
    <source>
        <strain evidence="2">gladioli</strain>
    </source>
</reference>
<proteinExistence type="predicted"/>
<evidence type="ECO:0000313" key="2">
    <source>
        <dbReference type="Proteomes" id="UP000029590"/>
    </source>
</evidence>
<dbReference type="AlphaFoldDB" id="A0AAW3F9Q0"/>
<accession>A0AAW3F9Q0</accession>
<dbReference type="RefSeq" id="WP_036057474.1">
    <property type="nucleotide sequence ID" value="NZ_KN150851.1"/>
</dbReference>